<keyword evidence="4 6" id="KW-0238">DNA-binding</keyword>
<dbReference type="EMBL" id="BMVC01000022">
    <property type="protein sequence ID" value="GHD15091.1"/>
    <property type="molecule type" value="Genomic_DNA"/>
</dbReference>
<dbReference type="RefSeq" id="WP_189826438.1">
    <property type="nucleotide sequence ID" value="NZ_BMVC01000022.1"/>
</dbReference>
<evidence type="ECO:0000259" key="8">
    <source>
        <dbReference type="PROSITE" id="PS51755"/>
    </source>
</evidence>
<dbReference type="Pfam" id="PF03704">
    <property type="entry name" value="BTAD"/>
    <property type="match status" value="1"/>
</dbReference>
<dbReference type="PANTHER" id="PTHR35807">
    <property type="entry name" value="TRANSCRIPTIONAL REGULATOR REDD-RELATED"/>
    <property type="match status" value="1"/>
</dbReference>
<dbReference type="CDD" id="cd15831">
    <property type="entry name" value="BTAD"/>
    <property type="match status" value="1"/>
</dbReference>
<dbReference type="Pfam" id="PF13191">
    <property type="entry name" value="AAA_16"/>
    <property type="match status" value="1"/>
</dbReference>
<dbReference type="Gene3D" id="1.10.10.10">
    <property type="entry name" value="Winged helix-like DNA-binding domain superfamily/Winged helix DNA-binding domain"/>
    <property type="match status" value="1"/>
</dbReference>
<dbReference type="SMART" id="SM01043">
    <property type="entry name" value="BTAD"/>
    <property type="match status" value="1"/>
</dbReference>
<gene>
    <name evidence="9" type="ORF">GCM10010334_74820</name>
</gene>
<evidence type="ECO:0000256" key="4">
    <source>
        <dbReference type="ARBA" id="ARBA00023125"/>
    </source>
</evidence>
<proteinExistence type="inferred from homology"/>
<name>A0A918X6D5_9ACTN</name>
<dbReference type="InterPro" id="IPR005158">
    <property type="entry name" value="BTAD"/>
</dbReference>
<sequence>MSSVEVHFALLDGVEAYRGEAKLALGPPQRRAVLCALVLRRRQWVSAQALLEALYEEAIPASGIGVIQTHVAALRRVLEPGRRPRTPATILLSGHGGYQLKIDDAQTDLGVLDRLTAEAELARSRADLRAADRLYANALGLFGGEPLAGIPGPYAARWRGALAERRLTLRENALDVMIAHGHPDRAADQLRTLVVEHPLRERLYALLMRALYQHGCQSEALDVYSRARRILVDHLGIDPSHELRALHALVLSGEPATPPAEGSWEQTLPSLRGGSRLGQGTARAGEPTESGLAEDSTGAAGPGTDDAWTISTPTGGAEGIAPPAASAPAPTDAWTTAPHRPIAGRQGPLIGRDSALAQILVLAENAAAGAGGLAVVSSAPGHGKSRFLDELALRLPHVRRIHIHAHPATHDEHPLGFVEEVLARLGAASAGISTCTDHAIAELVCGAPGTDGHPTVILVDDASPSGERASRLLSVLARRLRTSRVLLVVTVNEQPWDPGAAAWHSAVEGAATALLRLGALDATAVTALCAAAAGADRAPSLAGQVLRATAGIPLLVVALLTDLATLPASARLPSRMPGGRYSRALAQQLGRYSAEGARMLRALAVLSDGPVTVEILAAACDEPVTTVRDRCELLASVGVLDRADPPALPHPLVTQVLRRLTDPQESAAMCVAAAGQAKVQGQDARQAARYLRELTGAQWSSWTVVLLDAADACLRLNLISEARDHVRAALRIVAPSARDAVLLRLGQLETLVNPAAAPARFEEALALQRARGAVPTALIPLAWALTAQYRGEEAIVLMDEVVAETARRDPATASALRAASWTVAALTQETWSVFVRRLRAEHRDGPASKDPAADAVLAWADAFEVRCSAQQALARFPAAEARGQGAGRGWGQLPTELSGILAHLAVWSENLCLAWELCAQRDDRYFGAADVFRLVLRAEVLLRRGEYGHALRECALVASAAPQHPASRPAALVAQYAHALLGLGRTDEADRLLADAADQADPRSWELTVVKFVQGMVCSARDDARQAVAHFLDCGRRVASWRLDNPGYIPWRSYAALDLVRLGEFDRARELAAAELALARRWNTPRTLGLAWRAVALAASDERTLPLLERAVEHLRASEARVEFVPALLDLALARAGAGDRQGACELLEEARAFAASQGADLYSGRIDAHLERLWGELTSG</sequence>
<keyword evidence="3" id="KW-0805">Transcription regulation</keyword>
<evidence type="ECO:0000256" key="6">
    <source>
        <dbReference type="PROSITE-ProRule" id="PRU01091"/>
    </source>
</evidence>
<dbReference type="InterPro" id="IPR051677">
    <property type="entry name" value="AfsR-DnrI-RedD_regulator"/>
</dbReference>
<dbReference type="InterPro" id="IPR016032">
    <property type="entry name" value="Sig_transdc_resp-reg_C-effctor"/>
</dbReference>
<feature type="DNA-binding region" description="OmpR/PhoB-type" evidence="6">
    <location>
        <begin position="1"/>
        <end position="102"/>
    </location>
</feature>
<feature type="region of interest" description="Disordered" evidence="7">
    <location>
        <begin position="254"/>
        <end position="346"/>
    </location>
</feature>
<feature type="domain" description="OmpR/PhoB-type" evidence="8">
    <location>
        <begin position="1"/>
        <end position="102"/>
    </location>
</feature>
<feature type="compositionally biased region" description="Low complexity" evidence="7">
    <location>
        <begin position="312"/>
        <end position="338"/>
    </location>
</feature>
<comment type="similarity">
    <text evidence="1">Belongs to the AfsR/DnrI/RedD regulatory family.</text>
</comment>
<evidence type="ECO:0000256" key="2">
    <source>
        <dbReference type="ARBA" id="ARBA00023012"/>
    </source>
</evidence>
<dbReference type="Proteomes" id="UP000638353">
    <property type="component" value="Unassembled WGS sequence"/>
</dbReference>
<protein>
    <recommendedName>
        <fullName evidence="8">OmpR/PhoB-type domain-containing protein</fullName>
    </recommendedName>
</protein>
<accession>A0A918X6D5</accession>
<dbReference type="GO" id="GO:0006355">
    <property type="term" value="P:regulation of DNA-templated transcription"/>
    <property type="evidence" value="ECO:0007669"/>
    <property type="project" value="InterPro"/>
</dbReference>
<dbReference type="InterPro" id="IPR011990">
    <property type="entry name" value="TPR-like_helical_dom_sf"/>
</dbReference>
<evidence type="ECO:0000256" key="7">
    <source>
        <dbReference type="SAM" id="MobiDB-lite"/>
    </source>
</evidence>
<dbReference type="SUPFAM" id="SSF48452">
    <property type="entry name" value="TPR-like"/>
    <property type="match status" value="2"/>
</dbReference>
<evidence type="ECO:0000313" key="9">
    <source>
        <dbReference type="EMBL" id="GHD15091.1"/>
    </source>
</evidence>
<dbReference type="PROSITE" id="PS51755">
    <property type="entry name" value="OMPR_PHOB"/>
    <property type="match status" value="1"/>
</dbReference>
<dbReference type="GO" id="GO:0003677">
    <property type="term" value="F:DNA binding"/>
    <property type="evidence" value="ECO:0007669"/>
    <property type="project" value="UniProtKB-UniRule"/>
</dbReference>
<comment type="caution">
    <text evidence="9">The sequence shown here is derived from an EMBL/GenBank/DDBJ whole genome shotgun (WGS) entry which is preliminary data.</text>
</comment>
<dbReference type="PANTHER" id="PTHR35807:SF1">
    <property type="entry name" value="TRANSCRIPTIONAL REGULATOR REDD"/>
    <property type="match status" value="1"/>
</dbReference>
<keyword evidence="5" id="KW-0804">Transcription</keyword>
<dbReference type="AlphaFoldDB" id="A0A918X6D5"/>
<reference evidence="9" key="1">
    <citation type="journal article" date="2014" name="Int. J. Syst. Evol. Microbiol.">
        <title>Complete genome sequence of Corynebacterium casei LMG S-19264T (=DSM 44701T), isolated from a smear-ripened cheese.</title>
        <authorList>
            <consortium name="US DOE Joint Genome Institute (JGI-PGF)"/>
            <person name="Walter F."/>
            <person name="Albersmeier A."/>
            <person name="Kalinowski J."/>
            <person name="Ruckert C."/>
        </authorList>
    </citation>
    <scope>NUCLEOTIDE SEQUENCE</scope>
    <source>
        <strain evidence="9">JCM 4637</strain>
    </source>
</reference>
<dbReference type="InterPro" id="IPR036388">
    <property type="entry name" value="WH-like_DNA-bd_sf"/>
</dbReference>
<evidence type="ECO:0000256" key="3">
    <source>
        <dbReference type="ARBA" id="ARBA00023015"/>
    </source>
</evidence>
<evidence type="ECO:0000313" key="10">
    <source>
        <dbReference type="Proteomes" id="UP000638353"/>
    </source>
</evidence>
<organism evidence="9 10">
    <name type="scientific">Streptomyces finlayi</name>
    <dbReference type="NCBI Taxonomy" id="67296"/>
    <lineage>
        <taxon>Bacteria</taxon>
        <taxon>Bacillati</taxon>
        <taxon>Actinomycetota</taxon>
        <taxon>Actinomycetes</taxon>
        <taxon>Kitasatosporales</taxon>
        <taxon>Streptomycetaceae</taxon>
        <taxon>Streptomyces</taxon>
    </lineage>
</organism>
<dbReference type="InterPro" id="IPR001867">
    <property type="entry name" value="OmpR/PhoB-type_DNA-bd"/>
</dbReference>
<reference evidence="9" key="2">
    <citation type="submission" date="2020-09" db="EMBL/GenBank/DDBJ databases">
        <authorList>
            <person name="Sun Q."/>
            <person name="Ohkuma M."/>
        </authorList>
    </citation>
    <scope>NUCLEOTIDE SEQUENCE</scope>
    <source>
        <strain evidence="9">JCM 4637</strain>
    </source>
</reference>
<dbReference type="SMART" id="SM00862">
    <property type="entry name" value="Trans_reg_C"/>
    <property type="match status" value="1"/>
</dbReference>
<dbReference type="InterPro" id="IPR041664">
    <property type="entry name" value="AAA_16"/>
</dbReference>
<dbReference type="SUPFAM" id="SSF46894">
    <property type="entry name" value="C-terminal effector domain of the bipartite response regulators"/>
    <property type="match status" value="1"/>
</dbReference>
<evidence type="ECO:0000256" key="5">
    <source>
        <dbReference type="ARBA" id="ARBA00023163"/>
    </source>
</evidence>
<keyword evidence="2" id="KW-0902">Two-component regulatory system</keyword>
<evidence type="ECO:0000256" key="1">
    <source>
        <dbReference type="ARBA" id="ARBA00005820"/>
    </source>
</evidence>
<dbReference type="Gene3D" id="1.25.40.10">
    <property type="entry name" value="Tetratricopeptide repeat domain"/>
    <property type="match status" value="2"/>
</dbReference>
<dbReference type="GO" id="GO:0000160">
    <property type="term" value="P:phosphorelay signal transduction system"/>
    <property type="evidence" value="ECO:0007669"/>
    <property type="project" value="UniProtKB-KW"/>
</dbReference>